<sequence>MGSSLGSGASSSPSMLPTTSMTFNSSMPTGSSNFTKPAGIPPTTSPGITSPLSSTPQAGGPGYDSTTTIIITVTVTQTVESPTKTNGPGDTPPTVTKTVTETIGLSSTPQAVTTTVTQVIGSMTAPGGSESSATSPQGFTSLCKSTTTYYTTCAAPTYAYERRHGGGWRGWGEW</sequence>
<dbReference type="Proteomes" id="UP000281245">
    <property type="component" value="Unassembled WGS sequence"/>
</dbReference>
<reference evidence="4 5" key="1">
    <citation type="journal article" date="2018" name="BMC Genomics">
        <title>Genomic evidence for intraspecific hybridization in a clonal and extremely halotolerant yeast.</title>
        <authorList>
            <person name="Gostincar C."/>
            <person name="Stajich J.E."/>
            <person name="Zupancic J."/>
            <person name="Zalar P."/>
            <person name="Gunde-Cimerman N."/>
        </authorList>
    </citation>
    <scope>NUCLEOTIDE SEQUENCE [LARGE SCALE GENOMIC DNA]</scope>
    <source>
        <strain evidence="3 5">EXF-6654</strain>
        <strain evidence="2 4">EXF-6656</strain>
    </source>
</reference>
<gene>
    <name evidence="3" type="ORF">D0868_09483</name>
    <name evidence="2" type="ORF">D0869_13384</name>
</gene>
<name>A0A3M6W510_HORWE</name>
<evidence type="ECO:0000256" key="1">
    <source>
        <dbReference type="SAM" id="MobiDB-lite"/>
    </source>
</evidence>
<dbReference type="EMBL" id="QWIJ01001751">
    <property type="protein sequence ID" value="RMX73652.1"/>
    <property type="molecule type" value="Genomic_DNA"/>
</dbReference>
<feature type="compositionally biased region" description="Low complexity" evidence="1">
    <location>
        <begin position="1"/>
        <end position="22"/>
    </location>
</feature>
<organism evidence="2 4">
    <name type="scientific">Hortaea werneckii</name>
    <name type="common">Black yeast</name>
    <name type="synonym">Cladosporium werneckii</name>
    <dbReference type="NCBI Taxonomy" id="91943"/>
    <lineage>
        <taxon>Eukaryota</taxon>
        <taxon>Fungi</taxon>
        <taxon>Dikarya</taxon>
        <taxon>Ascomycota</taxon>
        <taxon>Pezizomycotina</taxon>
        <taxon>Dothideomycetes</taxon>
        <taxon>Dothideomycetidae</taxon>
        <taxon>Mycosphaerellales</taxon>
        <taxon>Teratosphaeriaceae</taxon>
        <taxon>Hortaea</taxon>
    </lineage>
</organism>
<dbReference type="AlphaFoldDB" id="A0A3M6W510"/>
<evidence type="ECO:0000313" key="3">
    <source>
        <dbReference type="EMBL" id="RMX99543.1"/>
    </source>
</evidence>
<dbReference type="EMBL" id="QWIK01000910">
    <property type="protein sequence ID" value="RMX99543.1"/>
    <property type="molecule type" value="Genomic_DNA"/>
</dbReference>
<feature type="region of interest" description="Disordered" evidence="1">
    <location>
        <begin position="1"/>
        <end position="65"/>
    </location>
</feature>
<comment type="caution">
    <text evidence="2">The sequence shown here is derived from an EMBL/GenBank/DDBJ whole genome shotgun (WGS) entry which is preliminary data.</text>
</comment>
<feature type="compositionally biased region" description="Low complexity" evidence="1">
    <location>
        <begin position="45"/>
        <end position="56"/>
    </location>
</feature>
<protein>
    <submittedName>
        <fullName evidence="2">Uncharacterized protein</fullName>
    </submittedName>
</protein>
<accession>A0A3M6W510</accession>
<feature type="compositionally biased region" description="Polar residues" evidence="1">
    <location>
        <begin position="23"/>
        <end position="35"/>
    </location>
</feature>
<feature type="region of interest" description="Disordered" evidence="1">
    <location>
        <begin position="77"/>
        <end position="97"/>
    </location>
</feature>
<evidence type="ECO:0000313" key="4">
    <source>
        <dbReference type="Proteomes" id="UP000281245"/>
    </source>
</evidence>
<evidence type="ECO:0000313" key="5">
    <source>
        <dbReference type="Proteomes" id="UP000282582"/>
    </source>
</evidence>
<dbReference type="Proteomes" id="UP000282582">
    <property type="component" value="Unassembled WGS sequence"/>
</dbReference>
<proteinExistence type="predicted"/>
<evidence type="ECO:0000313" key="2">
    <source>
        <dbReference type="EMBL" id="RMX73652.1"/>
    </source>
</evidence>